<sequence length="61" mass="7540">MSDFKKYNKPISEEVIKANKKLKRDIFYLQIQYWFLRALLFVVEFMTAVFIAYIIYHTWVK</sequence>
<dbReference type="EMBL" id="MXAP01000076">
    <property type="protein sequence ID" value="OPH37653.1"/>
    <property type="molecule type" value="Genomic_DNA"/>
</dbReference>
<reference evidence="3 5" key="2">
    <citation type="submission" date="2018-06" db="EMBL/GenBank/DDBJ databases">
        <authorList>
            <consortium name="Pathogen Informatics"/>
            <person name="Doyle S."/>
        </authorList>
    </citation>
    <scope>NUCLEOTIDE SEQUENCE [LARGE SCALE GENOMIC DNA]</scope>
    <source>
        <strain evidence="3 5">NCTC11012</strain>
    </source>
</reference>
<keyword evidence="1" id="KW-1133">Transmembrane helix</keyword>
<protein>
    <submittedName>
        <fullName evidence="3">Uncharacterized protein</fullName>
    </submittedName>
</protein>
<keyword evidence="1" id="KW-0472">Membrane</keyword>
<keyword evidence="4" id="KW-1185">Reference proteome</keyword>
<evidence type="ECO:0000313" key="3">
    <source>
        <dbReference type="EMBL" id="STZ82952.1"/>
    </source>
</evidence>
<dbReference type="EMBL" id="UGQF01000002">
    <property type="protein sequence ID" value="STZ82952.1"/>
    <property type="molecule type" value="Genomic_DNA"/>
</dbReference>
<name>A0A378UTT6_9GAMM</name>
<dbReference type="Proteomes" id="UP000254618">
    <property type="component" value="Unassembled WGS sequence"/>
</dbReference>
<feature type="transmembrane region" description="Helical" evidence="1">
    <location>
        <begin position="34"/>
        <end position="56"/>
    </location>
</feature>
<evidence type="ECO:0000313" key="5">
    <source>
        <dbReference type="Proteomes" id="UP000254618"/>
    </source>
</evidence>
<accession>A0A378UTT6</accession>
<evidence type="ECO:0000256" key="1">
    <source>
        <dbReference type="SAM" id="Phobius"/>
    </source>
</evidence>
<organism evidence="3 5">
    <name type="scientific">Moraxella equi</name>
    <dbReference type="NCBI Taxonomy" id="60442"/>
    <lineage>
        <taxon>Bacteria</taxon>
        <taxon>Pseudomonadati</taxon>
        <taxon>Pseudomonadota</taxon>
        <taxon>Gammaproteobacteria</taxon>
        <taxon>Moraxellales</taxon>
        <taxon>Moraxellaceae</taxon>
        <taxon>Moraxella</taxon>
    </lineage>
</organism>
<keyword evidence="1" id="KW-0812">Transmembrane</keyword>
<evidence type="ECO:0000313" key="4">
    <source>
        <dbReference type="Proteomes" id="UP000190777"/>
    </source>
</evidence>
<gene>
    <name evidence="2" type="ORF">B5J93_07995</name>
    <name evidence="3" type="ORF">NCTC11012_03064</name>
</gene>
<dbReference type="AlphaFoldDB" id="A0A378UTT6"/>
<dbReference type="RefSeq" id="WP_079325919.1">
    <property type="nucleotide sequence ID" value="NZ_MXAP01000076.1"/>
</dbReference>
<proteinExistence type="predicted"/>
<dbReference type="Proteomes" id="UP000190777">
    <property type="component" value="Unassembled WGS sequence"/>
</dbReference>
<evidence type="ECO:0000313" key="2">
    <source>
        <dbReference type="EMBL" id="OPH37653.1"/>
    </source>
</evidence>
<reference evidence="2 4" key="1">
    <citation type="submission" date="2017-03" db="EMBL/GenBank/DDBJ databases">
        <title>Draft genome sequence of Moraxella equi CCUG 4950T type strain.</title>
        <authorList>
            <person name="Salva-Serra F."/>
            <person name="Engstrom-Jakobsson H."/>
            <person name="Thorell K."/>
            <person name="Jaen-Luchoro D."/>
            <person name="Gonzales-Siles L."/>
            <person name="Karlsson R."/>
            <person name="Yazdan S."/>
            <person name="Boulund F."/>
            <person name="Johnning A."/>
            <person name="Engstrand L."/>
            <person name="Kristiansson E."/>
            <person name="Moore E."/>
        </authorList>
    </citation>
    <scope>NUCLEOTIDE SEQUENCE [LARGE SCALE GENOMIC DNA]</scope>
    <source>
        <strain evidence="2 4">CCUG 4950</strain>
    </source>
</reference>